<keyword evidence="2" id="KW-1003">Cell membrane</keyword>
<dbReference type="Proteomes" id="UP000184474">
    <property type="component" value="Unassembled WGS sequence"/>
</dbReference>
<dbReference type="Pfam" id="PF00892">
    <property type="entry name" value="EamA"/>
    <property type="match status" value="2"/>
</dbReference>
<dbReference type="GO" id="GO:0005886">
    <property type="term" value="C:plasma membrane"/>
    <property type="evidence" value="ECO:0007669"/>
    <property type="project" value="UniProtKB-SubCell"/>
</dbReference>
<feature type="transmembrane region" description="Helical" evidence="6">
    <location>
        <begin position="132"/>
        <end position="149"/>
    </location>
</feature>
<feature type="transmembrane region" description="Helical" evidence="6">
    <location>
        <begin position="225"/>
        <end position="244"/>
    </location>
</feature>
<dbReference type="STRING" id="156994.SAMN04488028_1011059"/>
<keyword evidence="4 6" id="KW-1133">Transmembrane helix</keyword>
<dbReference type="PANTHER" id="PTHR32322">
    <property type="entry name" value="INNER MEMBRANE TRANSPORTER"/>
    <property type="match status" value="1"/>
</dbReference>
<dbReference type="SUPFAM" id="SSF103481">
    <property type="entry name" value="Multidrug resistance efflux transporter EmrE"/>
    <property type="match status" value="2"/>
</dbReference>
<reference evidence="9" key="1">
    <citation type="submission" date="2016-11" db="EMBL/GenBank/DDBJ databases">
        <authorList>
            <person name="Varghese N."/>
            <person name="Submissions S."/>
        </authorList>
    </citation>
    <scope>NUCLEOTIDE SEQUENCE [LARGE SCALE GENOMIC DNA]</scope>
    <source>
        <strain evidence="9">DSM 26134</strain>
    </source>
</reference>
<keyword evidence="3 6" id="KW-0812">Transmembrane</keyword>
<organism evidence="8 9">
    <name type="scientific">Reichenbachiella agariperforans</name>
    <dbReference type="NCBI Taxonomy" id="156994"/>
    <lineage>
        <taxon>Bacteria</taxon>
        <taxon>Pseudomonadati</taxon>
        <taxon>Bacteroidota</taxon>
        <taxon>Cytophagia</taxon>
        <taxon>Cytophagales</taxon>
        <taxon>Reichenbachiellaceae</taxon>
        <taxon>Reichenbachiella</taxon>
    </lineage>
</organism>
<proteinExistence type="predicted"/>
<evidence type="ECO:0000256" key="3">
    <source>
        <dbReference type="ARBA" id="ARBA00022692"/>
    </source>
</evidence>
<feature type="transmembrane region" description="Helical" evidence="6">
    <location>
        <begin position="194"/>
        <end position="213"/>
    </location>
</feature>
<keyword evidence="9" id="KW-1185">Reference proteome</keyword>
<comment type="subcellular location">
    <subcellularLocation>
        <location evidence="1">Cell membrane</location>
        <topology evidence="1">Multi-pass membrane protein</topology>
    </subcellularLocation>
</comment>
<sequence>MVKLAYVHEIDTVTLLLFRMMFSLPIYLAIAAWNFSVLKEKLTPRIFGAVILFGFLGYYLASYFDFLGLQYIKASLERIILFIYPTIVLFLSWFFLKKRITKNQMIAVVITYAGIIVMYLQEPGFSELSNVTGVLLIVLSALTYASYLVGSDWLIPKLGPVVFTSLAMMISCACVAVHYCFVGDFELMSYPMEVYALSLGMAVFSTVIPSYLISYAIKLLGASDFSIVASFGPVSTIVLAWIFLGERLTVFQMVGAIVVIIGVYFVTRKK</sequence>
<evidence type="ECO:0000256" key="1">
    <source>
        <dbReference type="ARBA" id="ARBA00004651"/>
    </source>
</evidence>
<dbReference type="InterPro" id="IPR000620">
    <property type="entry name" value="EamA_dom"/>
</dbReference>
<protein>
    <submittedName>
        <fullName evidence="8">EamA-like transporter family protein</fullName>
    </submittedName>
</protein>
<accession>A0A1M6LQL9</accession>
<evidence type="ECO:0000313" key="9">
    <source>
        <dbReference type="Proteomes" id="UP000184474"/>
    </source>
</evidence>
<dbReference type="AlphaFoldDB" id="A0A1M6LQL9"/>
<feature type="transmembrane region" description="Helical" evidence="6">
    <location>
        <begin position="250"/>
        <end position="267"/>
    </location>
</feature>
<dbReference type="InterPro" id="IPR050638">
    <property type="entry name" value="AA-Vitamin_Transporters"/>
</dbReference>
<evidence type="ECO:0000256" key="4">
    <source>
        <dbReference type="ARBA" id="ARBA00022989"/>
    </source>
</evidence>
<feature type="domain" description="EamA" evidence="7">
    <location>
        <begin position="7"/>
        <end position="119"/>
    </location>
</feature>
<feature type="domain" description="EamA" evidence="7">
    <location>
        <begin position="132"/>
        <end position="267"/>
    </location>
</feature>
<evidence type="ECO:0000256" key="6">
    <source>
        <dbReference type="SAM" id="Phobius"/>
    </source>
</evidence>
<dbReference type="InterPro" id="IPR037185">
    <property type="entry name" value="EmrE-like"/>
</dbReference>
<dbReference type="PANTHER" id="PTHR32322:SF18">
    <property type="entry name" value="S-ADENOSYLMETHIONINE_S-ADENOSYLHOMOCYSTEINE TRANSPORTER"/>
    <property type="match status" value="1"/>
</dbReference>
<feature type="transmembrane region" description="Helical" evidence="6">
    <location>
        <begin position="103"/>
        <end position="120"/>
    </location>
</feature>
<evidence type="ECO:0000259" key="7">
    <source>
        <dbReference type="Pfam" id="PF00892"/>
    </source>
</evidence>
<feature type="transmembrane region" description="Helical" evidence="6">
    <location>
        <begin position="12"/>
        <end position="34"/>
    </location>
</feature>
<gene>
    <name evidence="8" type="ORF">SAMN04488028_1011059</name>
</gene>
<feature type="transmembrane region" description="Helical" evidence="6">
    <location>
        <begin position="46"/>
        <end position="67"/>
    </location>
</feature>
<feature type="transmembrane region" description="Helical" evidence="6">
    <location>
        <begin position="161"/>
        <end position="182"/>
    </location>
</feature>
<dbReference type="EMBL" id="FRAA01000001">
    <property type="protein sequence ID" value="SHJ73487.1"/>
    <property type="molecule type" value="Genomic_DNA"/>
</dbReference>
<evidence type="ECO:0000256" key="2">
    <source>
        <dbReference type="ARBA" id="ARBA00022475"/>
    </source>
</evidence>
<feature type="transmembrane region" description="Helical" evidence="6">
    <location>
        <begin position="79"/>
        <end position="96"/>
    </location>
</feature>
<keyword evidence="5 6" id="KW-0472">Membrane</keyword>
<evidence type="ECO:0000313" key="8">
    <source>
        <dbReference type="EMBL" id="SHJ73487.1"/>
    </source>
</evidence>
<evidence type="ECO:0000256" key="5">
    <source>
        <dbReference type="ARBA" id="ARBA00023136"/>
    </source>
</evidence>
<name>A0A1M6LQL9_REIAG</name>